<dbReference type="EMBL" id="BARS01013996">
    <property type="protein sequence ID" value="GAF88927.1"/>
    <property type="molecule type" value="Genomic_DNA"/>
</dbReference>
<protein>
    <recommendedName>
        <fullName evidence="1">Pvc16 N-terminal domain-containing protein</fullName>
    </recommendedName>
</protein>
<feature type="non-terminal residue" evidence="2">
    <location>
        <position position="106"/>
    </location>
</feature>
<proteinExistence type="predicted"/>
<reference evidence="2" key="1">
    <citation type="journal article" date="2014" name="Front. Microbiol.">
        <title>High frequency of phylogenetically diverse reductive dehalogenase-homologous genes in deep subseafloor sedimentary metagenomes.</title>
        <authorList>
            <person name="Kawai M."/>
            <person name="Futagami T."/>
            <person name="Toyoda A."/>
            <person name="Takaki Y."/>
            <person name="Nishi S."/>
            <person name="Hori S."/>
            <person name="Arai W."/>
            <person name="Tsubouchi T."/>
            <person name="Morono Y."/>
            <person name="Uchiyama I."/>
            <person name="Ito T."/>
            <person name="Fujiyama A."/>
            <person name="Inagaki F."/>
            <person name="Takami H."/>
        </authorList>
    </citation>
    <scope>NUCLEOTIDE SEQUENCE</scope>
    <source>
        <strain evidence="2">Expedition CK06-06</strain>
    </source>
</reference>
<feature type="non-terminal residue" evidence="2">
    <location>
        <position position="1"/>
    </location>
</feature>
<dbReference type="Pfam" id="PF14065">
    <property type="entry name" value="Pvc16_N"/>
    <property type="match status" value="1"/>
</dbReference>
<comment type="caution">
    <text evidence="2">The sequence shown here is derived from an EMBL/GenBank/DDBJ whole genome shotgun (WGS) entry which is preliminary data.</text>
</comment>
<organism evidence="2">
    <name type="scientific">marine sediment metagenome</name>
    <dbReference type="NCBI Taxonomy" id="412755"/>
    <lineage>
        <taxon>unclassified sequences</taxon>
        <taxon>metagenomes</taxon>
        <taxon>ecological metagenomes</taxon>
    </lineage>
</organism>
<gene>
    <name evidence="2" type="ORF">S01H1_23918</name>
</gene>
<evidence type="ECO:0000313" key="2">
    <source>
        <dbReference type="EMBL" id="GAF88927.1"/>
    </source>
</evidence>
<dbReference type="AlphaFoldDB" id="X0TLA7"/>
<name>X0TLA7_9ZZZZ</name>
<sequence length="106" mass="11623">AVTETVRQLLLERMQEHAALTDVTTLHPDDDDTPDGPWVNLFLYRVTENAALKNQDLPGRGGPLSLGRPPLSLDLHYLITAMGLDSADTRGAQRVLGDAMVTLHDH</sequence>
<accession>X0TLA7</accession>
<feature type="domain" description="Pvc16 N-terminal" evidence="1">
    <location>
        <begin position="1"/>
        <end position="106"/>
    </location>
</feature>
<evidence type="ECO:0000259" key="1">
    <source>
        <dbReference type="Pfam" id="PF14065"/>
    </source>
</evidence>
<dbReference type="InterPro" id="IPR025351">
    <property type="entry name" value="Pvc16_N"/>
</dbReference>